<keyword evidence="2" id="KW-1185">Reference proteome</keyword>
<dbReference type="RefSeq" id="WP_342632194.1">
    <property type="nucleotide sequence ID" value="NZ_CP152380.1"/>
</dbReference>
<organism evidence="1 2">
    <name type="scientific">Marinobacter alkaliphilus</name>
    <dbReference type="NCBI Taxonomy" id="254719"/>
    <lineage>
        <taxon>Bacteria</taxon>
        <taxon>Pseudomonadati</taxon>
        <taxon>Pseudomonadota</taxon>
        <taxon>Gammaproteobacteria</taxon>
        <taxon>Pseudomonadales</taxon>
        <taxon>Marinobacteraceae</taxon>
        <taxon>Marinobacter</taxon>
    </lineage>
</organism>
<dbReference type="EMBL" id="CP152380">
    <property type="protein sequence ID" value="XAF55193.1"/>
    <property type="molecule type" value="Genomic_DNA"/>
</dbReference>
<reference evidence="1 2" key="1">
    <citation type="submission" date="2024-04" db="EMBL/GenBank/DDBJ databases">
        <title>Marinobacter sp. SBY-1.</title>
        <authorList>
            <person name="Pan C."/>
        </authorList>
    </citation>
    <scope>NUCLEOTIDE SEQUENCE [LARGE SCALE GENOMIC DNA]</scope>
    <source>
        <strain evidence="1 2">SBY-1</strain>
    </source>
</reference>
<sequence length="92" mass="10634">MTLLSKITGRQHHFKVVLTYRPEKGKDSPYVRKMTNIWMEDRSLIADDRGVKKAIADSFLPAIPSYLKRNGTMELSEVYYLGWFRPKAGGEK</sequence>
<protein>
    <submittedName>
        <fullName evidence="1">Uncharacterized protein</fullName>
    </submittedName>
</protein>
<proteinExistence type="predicted"/>
<gene>
    <name evidence="1" type="ORF">AAGT77_06495</name>
</gene>
<dbReference type="Proteomes" id="UP001445268">
    <property type="component" value="Chromosome"/>
</dbReference>
<evidence type="ECO:0000313" key="2">
    <source>
        <dbReference type="Proteomes" id="UP001445268"/>
    </source>
</evidence>
<accession>A0ABZ3E675</accession>
<name>A0ABZ3E675_9GAMM</name>
<evidence type="ECO:0000313" key="1">
    <source>
        <dbReference type="EMBL" id="XAF55193.1"/>
    </source>
</evidence>